<dbReference type="RefSeq" id="XP_008587319.1">
    <property type="nucleotide sequence ID" value="XM_008589097.1"/>
</dbReference>
<dbReference type="SUPFAM" id="SSF47473">
    <property type="entry name" value="EF-hand"/>
    <property type="match status" value="1"/>
</dbReference>
<evidence type="ECO:0000256" key="2">
    <source>
        <dbReference type="ARBA" id="ARBA00022737"/>
    </source>
</evidence>
<reference evidence="6" key="1">
    <citation type="submission" date="2025-08" db="UniProtKB">
        <authorList>
            <consortium name="RefSeq"/>
        </authorList>
    </citation>
    <scope>IDENTIFICATION</scope>
</reference>
<accession>A0ABM0S378</accession>
<dbReference type="PROSITE" id="PS50222">
    <property type="entry name" value="EF_HAND_2"/>
    <property type="match status" value="3"/>
</dbReference>
<gene>
    <name evidence="6" type="primary">PPP3R2</name>
</gene>
<protein>
    <submittedName>
        <fullName evidence="6">Calcineurin subunit B type 2 isoform X1</fullName>
    </submittedName>
</protein>
<evidence type="ECO:0000313" key="6">
    <source>
        <dbReference type="RefSeq" id="XP_008587319.1"/>
    </source>
</evidence>
<organism evidence="5 6">
    <name type="scientific">Galeopterus variegatus</name>
    <name type="common">Malayan flying lemur</name>
    <name type="synonym">Cynocephalus variegatus</name>
    <dbReference type="NCBI Taxonomy" id="482537"/>
    <lineage>
        <taxon>Eukaryota</taxon>
        <taxon>Metazoa</taxon>
        <taxon>Chordata</taxon>
        <taxon>Craniata</taxon>
        <taxon>Vertebrata</taxon>
        <taxon>Euteleostomi</taxon>
        <taxon>Mammalia</taxon>
        <taxon>Eutheria</taxon>
        <taxon>Euarchontoglires</taxon>
        <taxon>Dermoptera</taxon>
        <taxon>Cynocephalidae</taxon>
        <taxon>Galeopterus</taxon>
    </lineage>
</organism>
<dbReference type="Gene3D" id="1.10.238.10">
    <property type="entry name" value="EF-hand"/>
    <property type="match status" value="1"/>
</dbReference>
<keyword evidence="5" id="KW-1185">Reference proteome</keyword>
<feature type="domain" description="EF-hand" evidence="4">
    <location>
        <begin position="50"/>
        <end position="85"/>
    </location>
</feature>
<sequence length="170" mass="19344">MGNESSYPEQMCSHFDHDEIRRLGKSFKKLDVDHSGSLSVEEITSLPELQNNPLVRRVIDVFDTDGNGEVDFEEFIRGASQLSVRGDQEQKLRFAFSIYDMDRDGYISNGELFQVLKMMVGDNIRDWQLQQLVDRTIITLDKDGDGKISLEEFSAVVRDLLKTSSNCLSA</sequence>
<dbReference type="Proteomes" id="UP000694923">
    <property type="component" value="Unplaced"/>
</dbReference>
<evidence type="ECO:0000313" key="5">
    <source>
        <dbReference type="Proteomes" id="UP000694923"/>
    </source>
</evidence>
<dbReference type="SMART" id="SM00054">
    <property type="entry name" value="EFh"/>
    <property type="match status" value="4"/>
</dbReference>
<keyword evidence="2" id="KW-0677">Repeat</keyword>
<keyword evidence="3" id="KW-0106">Calcium</keyword>
<dbReference type="PRINTS" id="PR01697">
    <property type="entry name" value="PARVALBUMIN"/>
</dbReference>
<dbReference type="InterPro" id="IPR011992">
    <property type="entry name" value="EF-hand-dom_pair"/>
</dbReference>
<evidence type="ECO:0000259" key="4">
    <source>
        <dbReference type="PROSITE" id="PS50222"/>
    </source>
</evidence>
<dbReference type="InterPro" id="IPR018247">
    <property type="entry name" value="EF_Hand_1_Ca_BS"/>
</dbReference>
<dbReference type="InterPro" id="IPR002048">
    <property type="entry name" value="EF_hand_dom"/>
</dbReference>
<dbReference type="PANTHER" id="PTHR45942">
    <property type="entry name" value="PROTEIN PHOSPATASE 3 REGULATORY SUBUNIT B ALPHA ISOFORM TYPE 1"/>
    <property type="match status" value="1"/>
</dbReference>
<evidence type="ECO:0000256" key="1">
    <source>
        <dbReference type="ARBA" id="ARBA00022723"/>
    </source>
</evidence>
<evidence type="ECO:0000256" key="3">
    <source>
        <dbReference type="ARBA" id="ARBA00022837"/>
    </source>
</evidence>
<proteinExistence type="predicted"/>
<keyword evidence="1" id="KW-0479">Metal-binding</keyword>
<dbReference type="GeneID" id="103604521"/>
<name>A0ABM0S378_GALVR</name>
<feature type="domain" description="EF-hand" evidence="4">
    <location>
        <begin position="87"/>
        <end position="122"/>
    </location>
</feature>
<feature type="domain" description="EF-hand" evidence="4">
    <location>
        <begin position="128"/>
        <end position="163"/>
    </location>
</feature>
<dbReference type="PROSITE" id="PS00018">
    <property type="entry name" value="EF_HAND_1"/>
    <property type="match status" value="3"/>
</dbReference>
<dbReference type="CDD" id="cd00051">
    <property type="entry name" value="EFh"/>
    <property type="match status" value="1"/>
</dbReference>
<dbReference type="Pfam" id="PF13499">
    <property type="entry name" value="EF-hand_7"/>
    <property type="match status" value="2"/>
</dbReference>